<protein>
    <submittedName>
        <fullName evidence="1">Uncharacterized protein</fullName>
    </submittedName>
</protein>
<sequence length="51" mass="5409">MNPHDLCSLFLGEPPLYPEIAETAAKALQRSPDGRCQVLPCPDFGTPVGVG</sequence>
<name>Q092A6_STIAD</name>
<dbReference type="Proteomes" id="UP000032702">
    <property type="component" value="Unassembled WGS sequence"/>
</dbReference>
<evidence type="ECO:0000313" key="2">
    <source>
        <dbReference type="Proteomes" id="UP000032702"/>
    </source>
</evidence>
<accession>Q092A6</accession>
<dbReference type="AlphaFoldDB" id="Q092A6"/>
<comment type="caution">
    <text evidence="1">The sequence shown here is derived from an EMBL/GenBank/DDBJ whole genome shotgun (WGS) entry which is preliminary data.</text>
</comment>
<reference evidence="1 2" key="1">
    <citation type="submission" date="2006-04" db="EMBL/GenBank/DDBJ databases">
        <authorList>
            <person name="Nierman W.C."/>
        </authorList>
    </citation>
    <scope>NUCLEOTIDE SEQUENCE [LARGE SCALE GENOMIC DNA]</scope>
    <source>
        <strain evidence="1 2">DW4/3-1</strain>
    </source>
</reference>
<organism evidence="1 2">
    <name type="scientific">Stigmatella aurantiaca (strain DW4/3-1)</name>
    <dbReference type="NCBI Taxonomy" id="378806"/>
    <lineage>
        <taxon>Bacteria</taxon>
        <taxon>Pseudomonadati</taxon>
        <taxon>Myxococcota</taxon>
        <taxon>Myxococcia</taxon>
        <taxon>Myxococcales</taxon>
        <taxon>Cystobacterineae</taxon>
        <taxon>Archangiaceae</taxon>
        <taxon>Stigmatella</taxon>
    </lineage>
</organism>
<gene>
    <name evidence="1" type="ORF">STIAU_3444</name>
</gene>
<dbReference type="EMBL" id="AAMD01000052">
    <property type="protein sequence ID" value="EAU66570.1"/>
    <property type="molecule type" value="Genomic_DNA"/>
</dbReference>
<proteinExistence type="predicted"/>
<evidence type="ECO:0000313" key="1">
    <source>
        <dbReference type="EMBL" id="EAU66570.1"/>
    </source>
</evidence>